<dbReference type="EMBL" id="NVUL01000058">
    <property type="protein sequence ID" value="PCI76343.1"/>
    <property type="molecule type" value="Genomic_DNA"/>
</dbReference>
<protein>
    <recommendedName>
        <fullName evidence="7 20">UDP-N-acetylenolpyruvoylglucosamine reductase</fullName>
        <ecNumber evidence="6 20">1.3.1.98</ecNumber>
    </recommendedName>
    <alternativeName>
        <fullName evidence="18 20">UDP-N-acetylmuramate dehydrogenase</fullName>
    </alternativeName>
</protein>
<comment type="pathway">
    <text evidence="4 20">Cell wall biogenesis; peptidoglycan biosynthesis.</text>
</comment>
<comment type="function">
    <text evidence="2 20">Cell wall formation.</text>
</comment>
<dbReference type="HAMAP" id="MF_00037">
    <property type="entry name" value="MurB"/>
    <property type="match status" value="1"/>
</dbReference>
<evidence type="ECO:0000256" key="14">
    <source>
        <dbReference type="ARBA" id="ARBA00022984"/>
    </source>
</evidence>
<evidence type="ECO:0000256" key="6">
    <source>
        <dbReference type="ARBA" id="ARBA00012518"/>
    </source>
</evidence>
<comment type="similarity">
    <text evidence="5 20">Belongs to the MurB family.</text>
</comment>
<keyword evidence="12 20" id="KW-0521">NADP</keyword>
<dbReference type="PANTHER" id="PTHR21071">
    <property type="entry name" value="UDP-N-ACETYLENOLPYRUVOYLGLUCOSAMINE REDUCTASE"/>
    <property type="match status" value="1"/>
</dbReference>
<evidence type="ECO:0000256" key="10">
    <source>
        <dbReference type="ARBA" id="ARBA00022630"/>
    </source>
</evidence>
<evidence type="ECO:0000256" key="8">
    <source>
        <dbReference type="ARBA" id="ARBA00022490"/>
    </source>
</evidence>
<keyword evidence="9 20" id="KW-0132">Cell division</keyword>
<dbReference type="Gene3D" id="3.90.78.10">
    <property type="entry name" value="UDP-N-acetylenolpyruvoylglucosamine reductase, C-terminal domain"/>
    <property type="match status" value="1"/>
</dbReference>
<dbReference type="InterPro" id="IPR036318">
    <property type="entry name" value="FAD-bd_PCMH-like_sf"/>
</dbReference>
<proteinExistence type="inferred from homology"/>
<accession>A0A2A4X167</accession>
<feature type="active site" description="Proton donor" evidence="20">
    <location>
        <position position="236"/>
    </location>
</feature>
<feature type="active site" evidence="20">
    <location>
        <position position="333"/>
    </location>
</feature>
<comment type="cofactor">
    <cofactor evidence="1 20">
        <name>FAD</name>
        <dbReference type="ChEBI" id="CHEBI:57692"/>
    </cofactor>
</comment>
<dbReference type="InterPro" id="IPR016166">
    <property type="entry name" value="FAD-bd_PCMH"/>
</dbReference>
<evidence type="ECO:0000256" key="7">
    <source>
        <dbReference type="ARBA" id="ARBA00015188"/>
    </source>
</evidence>
<evidence type="ECO:0000256" key="4">
    <source>
        <dbReference type="ARBA" id="ARBA00004752"/>
    </source>
</evidence>
<keyword evidence="14 20" id="KW-0573">Peptidoglycan synthesis</keyword>
<dbReference type="NCBIfam" id="NF000755">
    <property type="entry name" value="PRK00046.1"/>
    <property type="match status" value="1"/>
</dbReference>
<keyword evidence="10 20" id="KW-0285">Flavoprotein</keyword>
<evidence type="ECO:0000256" key="9">
    <source>
        <dbReference type="ARBA" id="ARBA00022618"/>
    </source>
</evidence>
<evidence type="ECO:0000313" key="22">
    <source>
        <dbReference type="EMBL" id="PCI76343.1"/>
    </source>
</evidence>
<evidence type="ECO:0000259" key="21">
    <source>
        <dbReference type="PROSITE" id="PS51387"/>
    </source>
</evidence>
<dbReference type="Pfam" id="PF02873">
    <property type="entry name" value="MurB_C"/>
    <property type="match status" value="1"/>
</dbReference>
<dbReference type="Gene3D" id="3.30.465.10">
    <property type="match status" value="1"/>
</dbReference>
<keyword evidence="16 20" id="KW-0131">Cell cycle</keyword>
<evidence type="ECO:0000256" key="17">
    <source>
        <dbReference type="ARBA" id="ARBA00023316"/>
    </source>
</evidence>
<dbReference type="InterPro" id="IPR003170">
    <property type="entry name" value="MurB"/>
</dbReference>
<dbReference type="GO" id="GO:0009252">
    <property type="term" value="P:peptidoglycan biosynthetic process"/>
    <property type="evidence" value="ECO:0007669"/>
    <property type="project" value="UniProtKB-UniRule"/>
</dbReference>
<dbReference type="InterPro" id="IPR036635">
    <property type="entry name" value="MurB_C_sf"/>
</dbReference>
<evidence type="ECO:0000313" key="23">
    <source>
        <dbReference type="Proteomes" id="UP000218767"/>
    </source>
</evidence>
<dbReference type="AlphaFoldDB" id="A0A2A4X167"/>
<dbReference type="InterPro" id="IPR016169">
    <property type="entry name" value="FAD-bd_PCMH_sub2"/>
</dbReference>
<evidence type="ECO:0000256" key="19">
    <source>
        <dbReference type="ARBA" id="ARBA00048914"/>
    </source>
</evidence>
<comment type="caution">
    <text evidence="22">The sequence shown here is derived from an EMBL/GenBank/DDBJ whole genome shotgun (WGS) entry which is preliminary data.</text>
</comment>
<dbReference type="PANTHER" id="PTHR21071:SF4">
    <property type="entry name" value="UDP-N-ACETYLENOLPYRUVOYLGLUCOSAMINE REDUCTASE"/>
    <property type="match status" value="1"/>
</dbReference>
<dbReference type="GO" id="GO:0005829">
    <property type="term" value="C:cytosol"/>
    <property type="evidence" value="ECO:0007669"/>
    <property type="project" value="TreeGrafter"/>
</dbReference>
<dbReference type="Proteomes" id="UP000218767">
    <property type="component" value="Unassembled WGS sequence"/>
</dbReference>
<dbReference type="GO" id="GO:0071555">
    <property type="term" value="P:cell wall organization"/>
    <property type="evidence" value="ECO:0007669"/>
    <property type="project" value="UniProtKB-KW"/>
</dbReference>
<dbReference type="InterPro" id="IPR011601">
    <property type="entry name" value="MurB_C"/>
</dbReference>
<evidence type="ECO:0000256" key="1">
    <source>
        <dbReference type="ARBA" id="ARBA00001974"/>
    </source>
</evidence>
<dbReference type="Gene3D" id="3.30.43.10">
    <property type="entry name" value="Uridine Diphospho-n-acetylenolpyruvylglucosamine Reductase, domain 2"/>
    <property type="match status" value="1"/>
</dbReference>
<comment type="subcellular location">
    <subcellularLocation>
        <location evidence="3 20">Cytoplasm</location>
    </subcellularLocation>
</comment>
<evidence type="ECO:0000256" key="13">
    <source>
        <dbReference type="ARBA" id="ARBA00022960"/>
    </source>
</evidence>
<dbReference type="GO" id="GO:0008360">
    <property type="term" value="P:regulation of cell shape"/>
    <property type="evidence" value="ECO:0007669"/>
    <property type="project" value="UniProtKB-KW"/>
</dbReference>
<dbReference type="NCBIfam" id="TIGR00179">
    <property type="entry name" value="murB"/>
    <property type="match status" value="1"/>
</dbReference>
<evidence type="ECO:0000256" key="5">
    <source>
        <dbReference type="ARBA" id="ARBA00010485"/>
    </source>
</evidence>
<dbReference type="PROSITE" id="PS51387">
    <property type="entry name" value="FAD_PCMH"/>
    <property type="match status" value="1"/>
</dbReference>
<dbReference type="InterPro" id="IPR006094">
    <property type="entry name" value="Oxid_FAD_bind_N"/>
</dbReference>
<feature type="domain" description="FAD-binding PCMH-type" evidence="21">
    <location>
        <begin position="19"/>
        <end position="189"/>
    </location>
</feature>
<keyword evidence="17 20" id="KW-0961">Cell wall biogenesis/degradation</keyword>
<dbReference type="EC" id="1.3.1.98" evidence="6 20"/>
<name>A0A2A4X167_9GAMM</name>
<evidence type="ECO:0000256" key="2">
    <source>
        <dbReference type="ARBA" id="ARBA00003921"/>
    </source>
</evidence>
<evidence type="ECO:0000256" key="12">
    <source>
        <dbReference type="ARBA" id="ARBA00022857"/>
    </source>
</evidence>
<dbReference type="GO" id="GO:0008762">
    <property type="term" value="F:UDP-N-acetylmuramate dehydrogenase activity"/>
    <property type="evidence" value="ECO:0007669"/>
    <property type="project" value="UniProtKB-UniRule"/>
</dbReference>
<keyword evidence="11 20" id="KW-0274">FAD</keyword>
<dbReference type="SUPFAM" id="SSF56194">
    <property type="entry name" value="Uridine diphospho-N-Acetylenolpyruvylglucosamine reductase, MurB, C-terminal domain"/>
    <property type="match status" value="1"/>
</dbReference>
<keyword evidence="13 20" id="KW-0133">Cell shape</keyword>
<dbReference type="SUPFAM" id="SSF56176">
    <property type="entry name" value="FAD-binding/transporter-associated domain-like"/>
    <property type="match status" value="1"/>
</dbReference>
<gene>
    <name evidence="20" type="primary">murB</name>
    <name evidence="22" type="ORF">COB20_10750</name>
</gene>
<dbReference type="InterPro" id="IPR016167">
    <property type="entry name" value="FAD-bd_PCMH_sub1"/>
</dbReference>
<dbReference type="GO" id="GO:0051301">
    <property type="term" value="P:cell division"/>
    <property type="evidence" value="ECO:0007669"/>
    <property type="project" value="UniProtKB-KW"/>
</dbReference>
<evidence type="ECO:0000256" key="18">
    <source>
        <dbReference type="ARBA" id="ARBA00031026"/>
    </source>
</evidence>
<dbReference type="GO" id="GO:0071949">
    <property type="term" value="F:FAD binding"/>
    <property type="evidence" value="ECO:0007669"/>
    <property type="project" value="InterPro"/>
</dbReference>
<evidence type="ECO:0000256" key="16">
    <source>
        <dbReference type="ARBA" id="ARBA00023306"/>
    </source>
</evidence>
<sequence length="337" mass="36696">MAVVFEIQEQVDLTPYNSFGVSQMAAYFADIQDPADLPQAREFAASKRLSVLVLGQGSNTLFINDYPGLVLYMNNRGREILPGAGMLRAAAGENWHELVMFCLQNSLYGIENLALIPGTVGAAPIQNIGAYGVELDQFFVELEAFDLKTGEIRHMSKADCEFAYRDSLFKQDPGQKLVVLSVTLQLAVEPVLELGYAGLKEALLGQEATPQRVFDAVCAIRSSKLPDPKRIGNAGSFFKNPVVSRAKLLSLRESYPELPAWDTGDADLVKLPAAWLLDQKGWKGKQRGGAAVHEDHALVLVNRGNASGEDVVLLAQDMSSSILQGFGIALQTEVRIV</sequence>
<evidence type="ECO:0000256" key="11">
    <source>
        <dbReference type="ARBA" id="ARBA00022827"/>
    </source>
</evidence>
<keyword evidence="15 20" id="KW-0560">Oxidoreductase</keyword>
<evidence type="ECO:0000256" key="3">
    <source>
        <dbReference type="ARBA" id="ARBA00004496"/>
    </source>
</evidence>
<dbReference type="UniPathway" id="UPA00219"/>
<evidence type="ECO:0000256" key="20">
    <source>
        <dbReference type="HAMAP-Rule" id="MF_00037"/>
    </source>
</evidence>
<comment type="catalytic activity">
    <reaction evidence="19 20">
        <text>UDP-N-acetyl-alpha-D-muramate + NADP(+) = UDP-N-acetyl-3-O-(1-carboxyvinyl)-alpha-D-glucosamine + NADPH + H(+)</text>
        <dbReference type="Rhea" id="RHEA:12248"/>
        <dbReference type="ChEBI" id="CHEBI:15378"/>
        <dbReference type="ChEBI" id="CHEBI:57783"/>
        <dbReference type="ChEBI" id="CHEBI:58349"/>
        <dbReference type="ChEBI" id="CHEBI:68483"/>
        <dbReference type="ChEBI" id="CHEBI:70757"/>
        <dbReference type="EC" id="1.3.1.98"/>
    </reaction>
</comment>
<dbReference type="Pfam" id="PF01565">
    <property type="entry name" value="FAD_binding_4"/>
    <property type="match status" value="1"/>
</dbReference>
<evidence type="ECO:0000256" key="15">
    <source>
        <dbReference type="ARBA" id="ARBA00023002"/>
    </source>
</evidence>
<feature type="active site" evidence="20">
    <location>
        <position position="165"/>
    </location>
</feature>
<reference evidence="23" key="1">
    <citation type="submission" date="2017-08" db="EMBL/GenBank/DDBJ databases">
        <title>A dynamic microbial community with high functional redundancy inhabits the cold, oxic subseafloor aquifer.</title>
        <authorList>
            <person name="Tully B.J."/>
            <person name="Wheat C.G."/>
            <person name="Glazer B.T."/>
            <person name="Huber J.A."/>
        </authorList>
    </citation>
    <scope>NUCLEOTIDE SEQUENCE [LARGE SCALE GENOMIC DNA]</scope>
</reference>
<organism evidence="22 23">
    <name type="scientific">SAR86 cluster bacterium</name>
    <dbReference type="NCBI Taxonomy" id="2030880"/>
    <lineage>
        <taxon>Bacteria</taxon>
        <taxon>Pseudomonadati</taxon>
        <taxon>Pseudomonadota</taxon>
        <taxon>Gammaproteobacteria</taxon>
        <taxon>SAR86 cluster</taxon>
    </lineage>
</organism>
<keyword evidence="8 20" id="KW-0963">Cytoplasm</keyword>